<accession>A0A9Q9EQY3</accession>
<protein>
    <submittedName>
        <fullName evidence="3">F-box domain-containing protein</fullName>
    </submittedName>
</protein>
<dbReference type="Proteomes" id="UP001056384">
    <property type="component" value="Chromosome 12"/>
</dbReference>
<dbReference type="OrthoDB" id="5396937at2759"/>
<gene>
    <name evidence="3" type="ORF">Slin15195_G126280</name>
</gene>
<name>A0A9Q9EQY3_9PEZI</name>
<feature type="region of interest" description="Disordered" evidence="1">
    <location>
        <begin position="1"/>
        <end position="25"/>
    </location>
</feature>
<feature type="compositionally biased region" description="Polar residues" evidence="1">
    <location>
        <begin position="9"/>
        <end position="24"/>
    </location>
</feature>
<evidence type="ECO:0000259" key="2">
    <source>
        <dbReference type="PROSITE" id="PS50181"/>
    </source>
</evidence>
<dbReference type="EMBL" id="CP099429">
    <property type="protein sequence ID" value="USW59309.1"/>
    <property type="molecule type" value="Genomic_DNA"/>
</dbReference>
<evidence type="ECO:0000313" key="3">
    <source>
        <dbReference type="EMBL" id="USW59309.1"/>
    </source>
</evidence>
<dbReference type="PROSITE" id="PS50181">
    <property type="entry name" value="FBOX"/>
    <property type="match status" value="1"/>
</dbReference>
<feature type="domain" description="F-box" evidence="2">
    <location>
        <begin position="67"/>
        <end position="113"/>
    </location>
</feature>
<reference evidence="3" key="1">
    <citation type="submission" date="2022-06" db="EMBL/GenBank/DDBJ databases">
        <title>Complete genome sequences of two strains of the flax pathogen Septoria linicola.</title>
        <authorList>
            <person name="Lapalu N."/>
            <person name="Simon A."/>
            <person name="Demenou B."/>
            <person name="Paumier D."/>
            <person name="Guillot M.-P."/>
            <person name="Gout L."/>
            <person name="Valade R."/>
        </authorList>
    </citation>
    <scope>NUCLEOTIDE SEQUENCE</scope>
    <source>
        <strain evidence="3">SE15195</strain>
    </source>
</reference>
<dbReference type="AlphaFoldDB" id="A0A9Q9EQY3"/>
<keyword evidence="4" id="KW-1185">Reference proteome</keyword>
<sequence length="431" mass="48440">MARARDTTSESPKASKTNGKQAGSTAHGFMRRSVFGIFKRRSAHNEAAGDSSLEPCARQSSIAEPMTVTLFSPPTELLLPIIKELSFVDLLNLRSACHKTQILLAKGDLLREWMLSRSLAHHETRVQTLPSQKAEPGSHMRLYMKLYPAPDPVTFEYLLNQNRRISRAVTLANALADLMEEYVLKHPDFWLLEGTAPLSPILFNSCPEYAQIQSLRVPCLLVIQHYLETLKGSMSELASSSWSDTTATWARVTDATFGRYDPMDLSSAHAMFDVLCWLMARLLDPSGHRARSIMVIGRRTLADADVRQFVVLSGLRGIAQLASLPSFRSREKAVKELARSHNPVRNKQWAQAWSDYRLEYKPVVHSSQALNVLNLEFGFHDVWMRAATDQLASHKLRPRGINILTADKPSRRTVDAYSDIAGYHMVQGLAW</sequence>
<evidence type="ECO:0000313" key="4">
    <source>
        <dbReference type="Proteomes" id="UP001056384"/>
    </source>
</evidence>
<evidence type="ECO:0000256" key="1">
    <source>
        <dbReference type="SAM" id="MobiDB-lite"/>
    </source>
</evidence>
<organism evidence="3 4">
    <name type="scientific">Septoria linicola</name>
    <dbReference type="NCBI Taxonomy" id="215465"/>
    <lineage>
        <taxon>Eukaryota</taxon>
        <taxon>Fungi</taxon>
        <taxon>Dikarya</taxon>
        <taxon>Ascomycota</taxon>
        <taxon>Pezizomycotina</taxon>
        <taxon>Dothideomycetes</taxon>
        <taxon>Dothideomycetidae</taxon>
        <taxon>Mycosphaerellales</taxon>
        <taxon>Mycosphaerellaceae</taxon>
        <taxon>Septoria</taxon>
    </lineage>
</organism>
<dbReference type="InterPro" id="IPR001810">
    <property type="entry name" value="F-box_dom"/>
</dbReference>
<proteinExistence type="predicted"/>